<keyword evidence="1" id="KW-1133">Transmembrane helix</keyword>
<protein>
    <submittedName>
        <fullName evidence="2">EpsG family protein</fullName>
    </submittedName>
</protein>
<reference evidence="2 3" key="1">
    <citation type="submission" date="2016-10" db="EMBL/GenBank/DDBJ databases">
        <authorList>
            <person name="de Groot N.N."/>
        </authorList>
    </citation>
    <scope>NUCLEOTIDE SEQUENCE [LARGE SCALE GENOMIC DNA]</scope>
    <source>
        <strain evidence="2 3">CGMCC 1.5058</strain>
    </source>
</reference>
<feature type="transmembrane region" description="Helical" evidence="1">
    <location>
        <begin position="115"/>
        <end position="131"/>
    </location>
</feature>
<accession>A0A1G8JQD1</accession>
<proteinExistence type="predicted"/>
<organism evidence="2 3">
    <name type="scientific">Proteiniclasticum ruminis</name>
    <dbReference type="NCBI Taxonomy" id="398199"/>
    <lineage>
        <taxon>Bacteria</taxon>
        <taxon>Bacillati</taxon>
        <taxon>Bacillota</taxon>
        <taxon>Clostridia</taxon>
        <taxon>Eubacteriales</taxon>
        <taxon>Clostridiaceae</taxon>
        <taxon>Proteiniclasticum</taxon>
    </lineage>
</organism>
<keyword evidence="1" id="KW-0472">Membrane</keyword>
<name>A0A1G8JQD1_9CLOT</name>
<feature type="transmembrane region" description="Helical" evidence="1">
    <location>
        <begin position="275"/>
        <end position="298"/>
    </location>
</feature>
<dbReference type="Pfam" id="PF14897">
    <property type="entry name" value="EpsG"/>
    <property type="match status" value="1"/>
</dbReference>
<dbReference type="RefSeq" id="WP_031577199.1">
    <property type="nucleotide sequence ID" value="NZ_FNDZ01000002.1"/>
</dbReference>
<keyword evidence="1" id="KW-0812">Transmembrane</keyword>
<evidence type="ECO:0000313" key="3">
    <source>
        <dbReference type="Proteomes" id="UP000183255"/>
    </source>
</evidence>
<evidence type="ECO:0000256" key="1">
    <source>
        <dbReference type="SAM" id="Phobius"/>
    </source>
</evidence>
<sequence>MLYLTLFIGLAGAFYLQDKMKAAKLYTIFLTILAAFRYGIGADYFAYEFLYKQLKPFVIPEILFGTEKQEVGFRALGSFIKTFGLSYQTYVAILAAITLYYIYRICVRYSKNPMLSMVIYYAFFYFVWVYSGLRQGLAMSVGAFYLLEALRSDTIEKRKEFYKASILLLTIHTSSIIFMVFYVLVRFIPWNRKWMMLTIAASILFAFIPLGNLVEMLSEKIPFLLRLSYYLDDAFTLKELFSIQVLARLGLLSIVLYYYNELSLVSPMMKKIADVYLLSFVFYFLLQFSELTAARIAVYGRLMEIIIFTRIVYLRRPKLEGTVFLLGLLLLTSFYFVKEVETMKEQSGLIILDKEWVPYISVFTKEEQYYNTYFYYIMHYVGKDPTPRNYHMRE</sequence>
<feature type="transmembrane region" description="Helical" evidence="1">
    <location>
        <begin position="85"/>
        <end position="103"/>
    </location>
</feature>
<feature type="transmembrane region" description="Helical" evidence="1">
    <location>
        <begin position="166"/>
        <end position="188"/>
    </location>
</feature>
<evidence type="ECO:0000313" key="2">
    <source>
        <dbReference type="EMBL" id="SDI33428.1"/>
    </source>
</evidence>
<feature type="transmembrane region" description="Helical" evidence="1">
    <location>
        <begin position="319"/>
        <end position="337"/>
    </location>
</feature>
<feature type="transmembrane region" description="Helical" evidence="1">
    <location>
        <begin position="25"/>
        <end position="47"/>
    </location>
</feature>
<dbReference type="Proteomes" id="UP000183255">
    <property type="component" value="Unassembled WGS sequence"/>
</dbReference>
<dbReference type="EMBL" id="FNDZ01000002">
    <property type="protein sequence ID" value="SDI33428.1"/>
    <property type="molecule type" value="Genomic_DNA"/>
</dbReference>
<feature type="transmembrane region" description="Helical" evidence="1">
    <location>
        <begin position="235"/>
        <end position="259"/>
    </location>
</feature>
<feature type="transmembrane region" description="Helical" evidence="1">
    <location>
        <begin position="194"/>
        <end position="214"/>
    </location>
</feature>
<dbReference type="InterPro" id="IPR049458">
    <property type="entry name" value="EpsG-like"/>
</dbReference>
<dbReference type="AlphaFoldDB" id="A0A1G8JQD1"/>
<gene>
    <name evidence="2" type="ORF">SAMN05421804_10280</name>
</gene>